<evidence type="ECO:0000313" key="9">
    <source>
        <dbReference type="EMBL" id="TRY64117.1"/>
    </source>
</evidence>
<comment type="cofactor">
    <cofactor evidence="2">
        <name>Mg(2+)</name>
        <dbReference type="ChEBI" id="CHEBI:18420"/>
    </cofactor>
</comment>
<evidence type="ECO:0000256" key="4">
    <source>
        <dbReference type="ARBA" id="ARBA00022723"/>
    </source>
</evidence>
<dbReference type="AlphaFoldDB" id="A0A553NF91"/>
<keyword evidence="10" id="KW-1185">Reference proteome</keyword>
<evidence type="ECO:0000256" key="3">
    <source>
        <dbReference type="ARBA" id="ARBA00005582"/>
    </source>
</evidence>
<comment type="caution">
    <text evidence="9">The sequence shown here is derived from an EMBL/GenBank/DDBJ whole genome shotgun (WGS) entry which is preliminary data.</text>
</comment>
<evidence type="ECO:0000256" key="2">
    <source>
        <dbReference type="ARBA" id="ARBA00001946"/>
    </source>
</evidence>
<evidence type="ECO:0000259" key="8">
    <source>
        <dbReference type="PROSITE" id="PS51462"/>
    </source>
</evidence>
<evidence type="ECO:0000256" key="7">
    <source>
        <dbReference type="ARBA" id="ARBA00023211"/>
    </source>
</evidence>
<gene>
    <name evidence="9" type="ORF">TCAL_00446</name>
</gene>
<sequence length="366" mass="42073">MESQLAGHIPQIWSRAGGVQCKAKLFFKASLRIKMKRLPWKESATTILIAKSTKTSTTFNYKVLMLKRSGKSQFMPNTFVFPGGKIDQADFHPGWKDIFASSGKSISDIIRSKPQEPFLIQPKDEDDREGLHRRLAFRICALRETFEECGVLSIVNAKADLDLDKLRYWRTRVDQNASSFLQMCQESQLCPDVWSLHETSDWLTPVGRKELGTRRFDTIFYSHFLPQIPLQGVSFDDKEVTELCWTEPLAMLEDAKAGKLELAPPQVYEFTRMARFEKIEDLEKDVSSRAKQGVSTTFPVLFKCPDCTLSVLPGDELYPETPDFQGKQPGWKPLEWNFQQLNQKFPKANRIAIFNKHNIVPFVQLR</sequence>
<dbReference type="CDD" id="cd18870">
    <property type="entry name" value="NUDIX_AcylCoAdiphos_Nudt19"/>
    <property type="match status" value="1"/>
</dbReference>
<feature type="domain" description="Nudix hydrolase" evidence="8">
    <location>
        <begin position="39"/>
        <end position="268"/>
    </location>
</feature>
<dbReference type="OMA" id="GFMPSAH"/>
<dbReference type="SUPFAM" id="SSF55811">
    <property type="entry name" value="Nudix"/>
    <property type="match status" value="1"/>
</dbReference>
<dbReference type="GO" id="GO:0046872">
    <property type="term" value="F:metal ion binding"/>
    <property type="evidence" value="ECO:0007669"/>
    <property type="project" value="UniProtKB-KW"/>
</dbReference>
<name>A0A553NF91_TIGCA</name>
<comment type="similarity">
    <text evidence="3">Belongs to the Nudix hydrolase family.</text>
</comment>
<keyword evidence="5" id="KW-0378">Hydrolase</keyword>
<keyword evidence="7" id="KW-0464">Manganese</keyword>
<dbReference type="InterPro" id="IPR039121">
    <property type="entry name" value="NUDT19"/>
</dbReference>
<dbReference type="Proteomes" id="UP000318571">
    <property type="component" value="Chromosome 10"/>
</dbReference>
<dbReference type="STRING" id="6832.A0A553NF91"/>
<dbReference type="PROSITE" id="PS51462">
    <property type="entry name" value="NUDIX"/>
    <property type="match status" value="1"/>
</dbReference>
<dbReference type="PANTHER" id="PTHR12318:SF0">
    <property type="entry name" value="ACYL-COENZYME A DIPHOSPHATASE NUDT19"/>
    <property type="match status" value="1"/>
</dbReference>
<dbReference type="GO" id="GO:0005739">
    <property type="term" value="C:mitochondrion"/>
    <property type="evidence" value="ECO:0007669"/>
    <property type="project" value="TreeGrafter"/>
</dbReference>
<evidence type="ECO:0000313" key="10">
    <source>
        <dbReference type="Proteomes" id="UP000318571"/>
    </source>
</evidence>
<accession>A0A553NF91</accession>
<comment type="cofactor">
    <cofactor evidence="1">
        <name>Mn(2+)</name>
        <dbReference type="ChEBI" id="CHEBI:29035"/>
    </cofactor>
</comment>
<keyword evidence="6" id="KW-0460">Magnesium</keyword>
<protein>
    <recommendedName>
        <fullName evidence="8">Nudix hydrolase domain-containing protein</fullName>
    </recommendedName>
</protein>
<evidence type="ECO:0000256" key="6">
    <source>
        <dbReference type="ARBA" id="ARBA00022842"/>
    </source>
</evidence>
<keyword evidence="4" id="KW-0479">Metal-binding</keyword>
<organism evidence="9 10">
    <name type="scientific">Tigriopus californicus</name>
    <name type="common">Marine copepod</name>
    <dbReference type="NCBI Taxonomy" id="6832"/>
    <lineage>
        <taxon>Eukaryota</taxon>
        <taxon>Metazoa</taxon>
        <taxon>Ecdysozoa</taxon>
        <taxon>Arthropoda</taxon>
        <taxon>Crustacea</taxon>
        <taxon>Multicrustacea</taxon>
        <taxon>Hexanauplia</taxon>
        <taxon>Copepoda</taxon>
        <taxon>Harpacticoida</taxon>
        <taxon>Harpacticidae</taxon>
        <taxon>Tigriopus</taxon>
    </lineage>
</organism>
<dbReference type="PANTHER" id="PTHR12318">
    <property type="entry name" value="TESTOSTERONE-REGULATED PROTEIN RP2"/>
    <property type="match status" value="1"/>
</dbReference>
<reference evidence="9 10" key="1">
    <citation type="journal article" date="2018" name="Nat. Ecol. Evol.">
        <title>Genomic signatures of mitonuclear coevolution across populations of Tigriopus californicus.</title>
        <authorList>
            <person name="Barreto F.S."/>
            <person name="Watson E.T."/>
            <person name="Lima T.G."/>
            <person name="Willett C.S."/>
            <person name="Edmands S."/>
            <person name="Li W."/>
            <person name="Burton R.S."/>
        </authorList>
    </citation>
    <scope>NUCLEOTIDE SEQUENCE [LARGE SCALE GENOMIC DNA]</scope>
    <source>
        <strain evidence="9 10">San Diego</strain>
    </source>
</reference>
<dbReference type="GO" id="GO:0016818">
    <property type="term" value="F:hydrolase activity, acting on acid anhydrides, in phosphorus-containing anhydrides"/>
    <property type="evidence" value="ECO:0007669"/>
    <property type="project" value="InterPro"/>
</dbReference>
<dbReference type="OrthoDB" id="1695362at2759"/>
<evidence type="ECO:0000256" key="1">
    <source>
        <dbReference type="ARBA" id="ARBA00001936"/>
    </source>
</evidence>
<dbReference type="EMBL" id="VCGU01000458">
    <property type="protein sequence ID" value="TRY64117.1"/>
    <property type="molecule type" value="Genomic_DNA"/>
</dbReference>
<evidence type="ECO:0000256" key="5">
    <source>
        <dbReference type="ARBA" id="ARBA00022801"/>
    </source>
</evidence>
<dbReference type="InterPro" id="IPR015797">
    <property type="entry name" value="NUDIX_hydrolase-like_dom_sf"/>
</dbReference>
<dbReference type="InterPro" id="IPR000086">
    <property type="entry name" value="NUDIX_hydrolase_dom"/>
</dbReference>
<dbReference type="Gene3D" id="3.90.79.10">
    <property type="entry name" value="Nucleoside Triphosphate Pyrophosphohydrolase"/>
    <property type="match status" value="1"/>
</dbReference>
<proteinExistence type="inferred from homology"/>